<gene>
    <name evidence="4" type="ORF">AWC04_17765</name>
</gene>
<name>A0A1X1R3Z5_MYCFA</name>
<dbReference type="Pfam" id="PF03816">
    <property type="entry name" value="LytR_cpsA_psr"/>
    <property type="match status" value="1"/>
</dbReference>
<dbReference type="InterPro" id="IPR004474">
    <property type="entry name" value="LytR_CpsA_psr"/>
</dbReference>
<dbReference type="InterPro" id="IPR027381">
    <property type="entry name" value="LytR/CpsA/Psr_C"/>
</dbReference>
<dbReference type="OrthoDB" id="9782542at2"/>
<dbReference type="Proteomes" id="UP000193484">
    <property type="component" value="Unassembled WGS sequence"/>
</dbReference>
<comment type="caution">
    <text evidence="4">The sequence shown here is derived from an EMBL/GenBank/DDBJ whole genome shotgun (WGS) entry which is preliminary data.</text>
</comment>
<dbReference type="PANTHER" id="PTHR33392:SF6">
    <property type="entry name" value="POLYISOPRENYL-TEICHOIC ACID--PEPTIDOGLYCAN TEICHOIC ACID TRANSFERASE TAGU"/>
    <property type="match status" value="1"/>
</dbReference>
<dbReference type="EMBL" id="LQOJ01000054">
    <property type="protein sequence ID" value="ORU98977.1"/>
    <property type="molecule type" value="Genomic_DNA"/>
</dbReference>
<feature type="region of interest" description="Disordered" evidence="2">
    <location>
        <begin position="492"/>
        <end position="537"/>
    </location>
</feature>
<keyword evidence="5" id="KW-1185">Reference proteome</keyword>
<evidence type="ECO:0000313" key="5">
    <source>
        <dbReference type="Proteomes" id="UP000193484"/>
    </source>
</evidence>
<feature type="transmembrane region" description="Helical" evidence="3">
    <location>
        <begin position="157"/>
        <end position="176"/>
    </location>
</feature>
<proteinExistence type="inferred from homology"/>
<organism evidence="4 5">
    <name type="scientific">Mycolicibacterium fallax</name>
    <name type="common">Mycobacterium fallax</name>
    <dbReference type="NCBI Taxonomy" id="1793"/>
    <lineage>
        <taxon>Bacteria</taxon>
        <taxon>Bacillati</taxon>
        <taxon>Actinomycetota</taxon>
        <taxon>Actinomycetes</taxon>
        <taxon>Mycobacteriales</taxon>
        <taxon>Mycobacteriaceae</taxon>
        <taxon>Mycolicibacterium</taxon>
    </lineage>
</organism>
<evidence type="ECO:0000256" key="2">
    <source>
        <dbReference type="SAM" id="MobiDB-lite"/>
    </source>
</evidence>
<feature type="compositionally biased region" description="Low complexity" evidence="2">
    <location>
        <begin position="503"/>
        <end position="537"/>
    </location>
</feature>
<dbReference type="RefSeq" id="WP_085099760.1">
    <property type="nucleotide sequence ID" value="NZ_AP022603.1"/>
</dbReference>
<dbReference type="NCBIfam" id="TIGR00350">
    <property type="entry name" value="lytR_cpsA_psr"/>
    <property type="match status" value="1"/>
</dbReference>
<dbReference type="Gene3D" id="3.30.70.2390">
    <property type="match status" value="1"/>
</dbReference>
<protein>
    <submittedName>
        <fullName evidence="4">Transcriptional regulator</fullName>
    </submittedName>
</protein>
<keyword evidence="3" id="KW-0472">Membrane</keyword>
<keyword evidence="3" id="KW-0812">Transmembrane</keyword>
<feature type="region of interest" description="Disordered" evidence="2">
    <location>
        <begin position="1"/>
        <end position="64"/>
    </location>
</feature>
<dbReference type="Pfam" id="PF13399">
    <property type="entry name" value="LytR_C"/>
    <property type="match status" value="1"/>
</dbReference>
<comment type="similarity">
    <text evidence="1">Belongs to the LytR/CpsA/Psr (LCP) family.</text>
</comment>
<evidence type="ECO:0000256" key="3">
    <source>
        <dbReference type="SAM" id="Phobius"/>
    </source>
</evidence>
<evidence type="ECO:0000256" key="1">
    <source>
        <dbReference type="ARBA" id="ARBA00006068"/>
    </source>
</evidence>
<dbReference type="AlphaFoldDB" id="A0A1X1R3Z5"/>
<keyword evidence="3" id="KW-1133">Transmembrane helix</keyword>
<feature type="region of interest" description="Disordered" evidence="2">
    <location>
        <begin position="121"/>
        <end position="150"/>
    </location>
</feature>
<reference evidence="4 5" key="1">
    <citation type="submission" date="2016-01" db="EMBL/GenBank/DDBJ databases">
        <title>The new phylogeny of the genus Mycobacterium.</title>
        <authorList>
            <person name="Tarcisio F."/>
            <person name="Conor M."/>
            <person name="Antonella G."/>
            <person name="Elisabetta G."/>
            <person name="Giulia F.S."/>
            <person name="Sara T."/>
            <person name="Anna F."/>
            <person name="Clotilde B."/>
            <person name="Roberto B."/>
            <person name="Veronica D.S."/>
            <person name="Fabio R."/>
            <person name="Monica P."/>
            <person name="Olivier J."/>
            <person name="Enrico T."/>
            <person name="Nicola S."/>
        </authorList>
    </citation>
    <scope>NUCLEOTIDE SEQUENCE [LARGE SCALE GENOMIC DNA]</scope>
    <source>
        <strain evidence="4 5">DSM 44179</strain>
    </source>
</reference>
<dbReference type="PANTHER" id="PTHR33392">
    <property type="entry name" value="POLYISOPRENYL-TEICHOIC ACID--PEPTIDOGLYCAN TEICHOIC ACID TRANSFERASE TAGU"/>
    <property type="match status" value="1"/>
</dbReference>
<sequence length="676" mass="71483">MTDGDNATPGSPDPADDSPWISRAQTHGPVAAPWERLAAADPGPDPGENDAVAAPPAYGSHTDGISVAELIARVTGKPAELPEPELPKPEPEPLPDLDALHGVVDYPTEAIPAVPAAIPRTAAPAARPGPPARAHRPPATTPGKPPRRRPLLLAGRSLAALFAVLALLLTGSAWQWTASKNQMLNKVAALDPNSLDILDPNAQFGDENFLIVGVDSRYGENAEMGAGDTEDAGGQRSDSIILVNIPANRKRVVAVSFPRDLAITPIECRAWDPQTGEYGPVYDEETGTYSDEYRTIETKINSAYSFGGPKCLVKVIQKISGLSISRFIAVDFAGFSKMVDAVGGVEVCSPTPLEDYELGTVLEHSGHQRIDGHTALNYVRARQVTTEVNGDYGRIKRQQLFLSSLLRSMISSETFFSIKKLNNVVNTFITDSFVDNVKTKDLVDLGQSVQGIAAGRITFVTLPTTGIVDEDGNEEPYTGAIRALFDAIINDDPLPGENDKNETTTPITNSAETTTSTSTAADAEATASTEEQPETTEVVQAVTTDPAGISVHVSNSTERSGLGAAVSEQLELDGFTVDTPDDHPEALSSTTVRYSPGNEAAAVTVAAMLGNPRVERVTGLGQEVRVLLGADFTAVGAPLPADSPVEIHITRRAPETRTADLPEGLTLTNAADASCE</sequence>
<dbReference type="STRING" id="1793.AWC04_17765"/>
<dbReference type="Gene3D" id="3.40.630.190">
    <property type="entry name" value="LCP protein"/>
    <property type="match status" value="1"/>
</dbReference>
<evidence type="ECO:0000313" key="4">
    <source>
        <dbReference type="EMBL" id="ORU98977.1"/>
    </source>
</evidence>
<dbReference type="InterPro" id="IPR050922">
    <property type="entry name" value="LytR/CpsA/Psr_CW_biosynth"/>
</dbReference>
<accession>A0A1X1R3Z5</accession>